<accession>A0A2K8SZ29</accession>
<protein>
    <submittedName>
        <fullName evidence="1">Uncharacterized protein</fullName>
    </submittedName>
</protein>
<name>A0A2K8SZ29_9NOSO</name>
<gene>
    <name evidence="1" type="ORF">COO91_06720</name>
</gene>
<dbReference type="EMBL" id="CP024785">
    <property type="protein sequence ID" value="AUB40697.1"/>
    <property type="molecule type" value="Genomic_DNA"/>
</dbReference>
<dbReference type="Proteomes" id="UP000232003">
    <property type="component" value="Chromosome"/>
</dbReference>
<sequence>MIVSAIALHLLVKKERSLFFVSVGGSLKRASVIRQNRTQIGNTE</sequence>
<dbReference type="KEGG" id="nfl:COO91_06720"/>
<proteinExistence type="predicted"/>
<dbReference type="AlphaFoldDB" id="A0A2K8SZ29"/>
<evidence type="ECO:0000313" key="2">
    <source>
        <dbReference type="Proteomes" id="UP000232003"/>
    </source>
</evidence>
<keyword evidence="2" id="KW-1185">Reference proteome</keyword>
<reference evidence="1 2" key="1">
    <citation type="submission" date="2017-11" db="EMBL/GenBank/DDBJ databases">
        <title>Complete genome of a free-living desiccation-tolerant cyanobacterium and its photosynthetic adaptation to extreme terrestrial habitat.</title>
        <authorList>
            <person name="Shang J."/>
        </authorList>
    </citation>
    <scope>NUCLEOTIDE SEQUENCE [LARGE SCALE GENOMIC DNA]</scope>
    <source>
        <strain evidence="1 2">CCNUN1</strain>
    </source>
</reference>
<organism evidence="1 2">
    <name type="scientific">Nostoc flagelliforme CCNUN1</name>
    <dbReference type="NCBI Taxonomy" id="2038116"/>
    <lineage>
        <taxon>Bacteria</taxon>
        <taxon>Bacillati</taxon>
        <taxon>Cyanobacteriota</taxon>
        <taxon>Cyanophyceae</taxon>
        <taxon>Nostocales</taxon>
        <taxon>Nostocaceae</taxon>
        <taxon>Nostoc</taxon>
    </lineage>
</organism>
<evidence type="ECO:0000313" key="1">
    <source>
        <dbReference type="EMBL" id="AUB40697.1"/>
    </source>
</evidence>